<accession>A0A0C3F1R0</accession>
<evidence type="ECO:0000313" key="2">
    <source>
        <dbReference type="EMBL" id="KIM78695.1"/>
    </source>
</evidence>
<protein>
    <submittedName>
        <fullName evidence="2">Uncharacterized protein</fullName>
    </submittedName>
</protein>
<evidence type="ECO:0000256" key="1">
    <source>
        <dbReference type="SAM" id="MobiDB-lite"/>
    </source>
</evidence>
<name>A0A0C3F1R0_PILCF</name>
<dbReference type="InParanoid" id="A0A0C3F1R0"/>
<feature type="region of interest" description="Disordered" evidence="1">
    <location>
        <begin position="39"/>
        <end position="62"/>
    </location>
</feature>
<evidence type="ECO:0000313" key="3">
    <source>
        <dbReference type="Proteomes" id="UP000054166"/>
    </source>
</evidence>
<dbReference type="Proteomes" id="UP000054166">
    <property type="component" value="Unassembled WGS sequence"/>
</dbReference>
<reference evidence="2 3" key="1">
    <citation type="submission" date="2014-04" db="EMBL/GenBank/DDBJ databases">
        <authorList>
            <consortium name="DOE Joint Genome Institute"/>
            <person name="Kuo A."/>
            <person name="Tarkka M."/>
            <person name="Buscot F."/>
            <person name="Kohler A."/>
            <person name="Nagy L.G."/>
            <person name="Floudas D."/>
            <person name="Copeland A."/>
            <person name="Barry K.W."/>
            <person name="Cichocki N."/>
            <person name="Veneault-Fourrey C."/>
            <person name="LaButti K."/>
            <person name="Lindquist E.A."/>
            <person name="Lipzen A."/>
            <person name="Lundell T."/>
            <person name="Morin E."/>
            <person name="Murat C."/>
            <person name="Sun H."/>
            <person name="Tunlid A."/>
            <person name="Henrissat B."/>
            <person name="Grigoriev I.V."/>
            <person name="Hibbett D.S."/>
            <person name="Martin F."/>
            <person name="Nordberg H.P."/>
            <person name="Cantor M.N."/>
            <person name="Hua S.X."/>
        </authorList>
    </citation>
    <scope>NUCLEOTIDE SEQUENCE [LARGE SCALE GENOMIC DNA]</scope>
    <source>
        <strain evidence="2 3">F 1598</strain>
    </source>
</reference>
<sequence length="322" mass="35160">MTGNVTCPEKTAPPVVFASLRCLTCFLPNRPLPTLHRLRNGRIRRRPRSNSSDPTSPFQTKLDAAGAKFSLAELRWRRRQQDDTLGMGDGNPRVTAGRFKNCYLPASVRTSAANAEPNLQRPAQSFPVTPATVGSLTLPSTPELNTRVFTNEAISFLVEALEDPLKPRWCGPSIAASMEVICVDDRTPRTLVDGNHLLGSTVIAFLTAKRSLIDLETLNGSWAVCRCSSEDVIGDNRAELMHHFAAASPARLITDSSKGRFGDKVDVLGTVANQLACFLSEIFGDVKPFTIAKGRHPEKWPTTPQDLIPYGVKSRNPGVAEI</sequence>
<feature type="compositionally biased region" description="Polar residues" evidence="1">
    <location>
        <begin position="49"/>
        <end position="59"/>
    </location>
</feature>
<dbReference type="AlphaFoldDB" id="A0A0C3F1R0"/>
<gene>
    <name evidence="2" type="ORF">PILCRDRAFT_10920</name>
</gene>
<organism evidence="2 3">
    <name type="scientific">Piloderma croceum (strain F 1598)</name>
    <dbReference type="NCBI Taxonomy" id="765440"/>
    <lineage>
        <taxon>Eukaryota</taxon>
        <taxon>Fungi</taxon>
        <taxon>Dikarya</taxon>
        <taxon>Basidiomycota</taxon>
        <taxon>Agaricomycotina</taxon>
        <taxon>Agaricomycetes</taxon>
        <taxon>Agaricomycetidae</taxon>
        <taxon>Atheliales</taxon>
        <taxon>Atheliaceae</taxon>
        <taxon>Piloderma</taxon>
    </lineage>
</organism>
<keyword evidence="3" id="KW-1185">Reference proteome</keyword>
<feature type="compositionally biased region" description="Basic residues" evidence="1">
    <location>
        <begin position="39"/>
        <end position="48"/>
    </location>
</feature>
<proteinExistence type="predicted"/>
<dbReference type="HOGENOM" id="CLU_863601_0_0_1"/>
<reference evidence="3" key="2">
    <citation type="submission" date="2015-01" db="EMBL/GenBank/DDBJ databases">
        <title>Evolutionary Origins and Diversification of the Mycorrhizal Mutualists.</title>
        <authorList>
            <consortium name="DOE Joint Genome Institute"/>
            <consortium name="Mycorrhizal Genomics Consortium"/>
            <person name="Kohler A."/>
            <person name="Kuo A."/>
            <person name="Nagy L.G."/>
            <person name="Floudas D."/>
            <person name="Copeland A."/>
            <person name="Barry K.W."/>
            <person name="Cichocki N."/>
            <person name="Veneault-Fourrey C."/>
            <person name="LaButti K."/>
            <person name="Lindquist E.A."/>
            <person name="Lipzen A."/>
            <person name="Lundell T."/>
            <person name="Morin E."/>
            <person name="Murat C."/>
            <person name="Riley R."/>
            <person name="Ohm R."/>
            <person name="Sun H."/>
            <person name="Tunlid A."/>
            <person name="Henrissat B."/>
            <person name="Grigoriev I.V."/>
            <person name="Hibbett D.S."/>
            <person name="Martin F."/>
        </authorList>
    </citation>
    <scope>NUCLEOTIDE SEQUENCE [LARGE SCALE GENOMIC DNA]</scope>
    <source>
        <strain evidence="3">F 1598</strain>
    </source>
</reference>
<dbReference type="EMBL" id="KN833014">
    <property type="protein sequence ID" value="KIM78695.1"/>
    <property type="molecule type" value="Genomic_DNA"/>
</dbReference>